<sequence>MTKPENNSDLSGTPWEKNPGHLQKTSNEPKQKPVWLKRAAFSLIATVCGAFASFHSYQGVEGPGGMVDISILFFPVIVIFVGGLGTLILSIISLTENEKHSGLAWATLAISGIALLILASAIFPGAF</sequence>
<evidence type="ECO:0000256" key="1">
    <source>
        <dbReference type="SAM" id="MobiDB-lite"/>
    </source>
</evidence>
<feature type="compositionally biased region" description="Polar residues" evidence="1">
    <location>
        <begin position="1"/>
        <end position="11"/>
    </location>
</feature>
<dbReference type="EMBL" id="JAENIO010000001">
    <property type="protein sequence ID" value="MBK1832445.1"/>
    <property type="molecule type" value="Genomic_DNA"/>
</dbReference>
<keyword evidence="2" id="KW-0812">Transmembrane</keyword>
<evidence type="ECO:0000313" key="4">
    <source>
        <dbReference type="Proteomes" id="UP000604083"/>
    </source>
</evidence>
<protein>
    <submittedName>
        <fullName evidence="3">Uncharacterized protein</fullName>
    </submittedName>
</protein>
<evidence type="ECO:0000256" key="2">
    <source>
        <dbReference type="SAM" id="Phobius"/>
    </source>
</evidence>
<dbReference type="AlphaFoldDB" id="A0A934VL29"/>
<evidence type="ECO:0000313" key="3">
    <source>
        <dbReference type="EMBL" id="MBK1832445.1"/>
    </source>
</evidence>
<comment type="caution">
    <text evidence="3">The sequence shown here is derived from an EMBL/GenBank/DDBJ whole genome shotgun (WGS) entry which is preliminary data.</text>
</comment>
<keyword evidence="4" id="KW-1185">Reference proteome</keyword>
<dbReference type="Proteomes" id="UP000604083">
    <property type="component" value="Unassembled WGS sequence"/>
</dbReference>
<proteinExistence type="predicted"/>
<keyword evidence="2" id="KW-0472">Membrane</keyword>
<name>A0A934VL29_9BACT</name>
<organism evidence="3 4">
    <name type="scientific">Roseibacillus ishigakijimensis</name>
    <dbReference type="NCBI Taxonomy" id="454146"/>
    <lineage>
        <taxon>Bacteria</taxon>
        <taxon>Pseudomonadati</taxon>
        <taxon>Verrucomicrobiota</taxon>
        <taxon>Verrucomicrobiia</taxon>
        <taxon>Verrucomicrobiales</taxon>
        <taxon>Verrucomicrobiaceae</taxon>
        <taxon>Roseibacillus</taxon>
    </lineage>
</organism>
<gene>
    <name evidence="3" type="ORF">JIN78_00110</name>
</gene>
<dbReference type="RefSeq" id="WP_200389882.1">
    <property type="nucleotide sequence ID" value="NZ_JAENIO010000001.1"/>
</dbReference>
<feature type="transmembrane region" description="Helical" evidence="2">
    <location>
        <begin position="39"/>
        <end position="57"/>
    </location>
</feature>
<feature type="transmembrane region" description="Helical" evidence="2">
    <location>
        <begin position="103"/>
        <end position="123"/>
    </location>
</feature>
<reference evidence="3" key="1">
    <citation type="submission" date="2021-01" db="EMBL/GenBank/DDBJ databases">
        <title>Modified the classification status of verrucomicrobia.</title>
        <authorList>
            <person name="Feng X."/>
        </authorList>
    </citation>
    <scope>NUCLEOTIDE SEQUENCE</scope>
    <source>
        <strain evidence="3">KCTC 12986</strain>
    </source>
</reference>
<feature type="region of interest" description="Disordered" evidence="1">
    <location>
        <begin position="1"/>
        <end position="31"/>
    </location>
</feature>
<keyword evidence="2" id="KW-1133">Transmembrane helix</keyword>
<accession>A0A934VL29</accession>
<feature type="transmembrane region" description="Helical" evidence="2">
    <location>
        <begin position="69"/>
        <end position="91"/>
    </location>
</feature>